<reference evidence="2" key="1">
    <citation type="journal article" date="2022" name="Mol. Ecol. Resour.">
        <title>The genomes of chicory, endive, great burdock and yacon provide insights into Asteraceae palaeo-polyploidization history and plant inulin production.</title>
        <authorList>
            <person name="Fan W."/>
            <person name="Wang S."/>
            <person name="Wang H."/>
            <person name="Wang A."/>
            <person name="Jiang F."/>
            <person name="Liu H."/>
            <person name="Zhao H."/>
            <person name="Xu D."/>
            <person name="Zhang Y."/>
        </authorList>
    </citation>
    <scope>NUCLEOTIDE SEQUENCE [LARGE SCALE GENOMIC DNA]</scope>
    <source>
        <strain evidence="2">cv. Punajuju</strain>
    </source>
</reference>
<sequence>MVVVYAKARNNRDLNAASIQLTDANDMTIPDKPQERSCESNLEKAIPDKPYMVRPFDYDIVTGTWCGLMAMISESVTQEVGILDAVSSSPASKETTPGVTDHNQTRFPSSLSFTVPPSTTTTELINL</sequence>
<evidence type="ECO:0000313" key="1">
    <source>
        <dbReference type="EMBL" id="KAI3723608.1"/>
    </source>
</evidence>
<comment type="caution">
    <text evidence="1">The sequence shown here is derived from an EMBL/GenBank/DDBJ whole genome shotgun (WGS) entry which is preliminary data.</text>
</comment>
<organism evidence="1 2">
    <name type="scientific">Cichorium intybus</name>
    <name type="common">Chicory</name>
    <dbReference type="NCBI Taxonomy" id="13427"/>
    <lineage>
        <taxon>Eukaryota</taxon>
        <taxon>Viridiplantae</taxon>
        <taxon>Streptophyta</taxon>
        <taxon>Embryophyta</taxon>
        <taxon>Tracheophyta</taxon>
        <taxon>Spermatophyta</taxon>
        <taxon>Magnoliopsida</taxon>
        <taxon>eudicotyledons</taxon>
        <taxon>Gunneridae</taxon>
        <taxon>Pentapetalae</taxon>
        <taxon>asterids</taxon>
        <taxon>campanulids</taxon>
        <taxon>Asterales</taxon>
        <taxon>Asteraceae</taxon>
        <taxon>Cichorioideae</taxon>
        <taxon>Cichorieae</taxon>
        <taxon>Cichoriinae</taxon>
        <taxon>Cichorium</taxon>
    </lineage>
</organism>
<evidence type="ECO:0000313" key="2">
    <source>
        <dbReference type="Proteomes" id="UP001055811"/>
    </source>
</evidence>
<accession>A0ACB9BNU2</accession>
<dbReference type="Proteomes" id="UP001055811">
    <property type="component" value="Linkage Group LG06"/>
</dbReference>
<dbReference type="EMBL" id="CM042014">
    <property type="protein sequence ID" value="KAI3723608.1"/>
    <property type="molecule type" value="Genomic_DNA"/>
</dbReference>
<keyword evidence="2" id="KW-1185">Reference proteome</keyword>
<reference evidence="1 2" key="2">
    <citation type="journal article" date="2022" name="Mol. Ecol. Resour.">
        <title>The genomes of chicory, endive, great burdock and yacon provide insights into Asteraceae paleo-polyploidization history and plant inulin production.</title>
        <authorList>
            <person name="Fan W."/>
            <person name="Wang S."/>
            <person name="Wang H."/>
            <person name="Wang A."/>
            <person name="Jiang F."/>
            <person name="Liu H."/>
            <person name="Zhao H."/>
            <person name="Xu D."/>
            <person name="Zhang Y."/>
        </authorList>
    </citation>
    <scope>NUCLEOTIDE SEQUENCE [LARGE SCALE GENOMIC DNA]</scope>
    <source>
        <strain evidence="2">cv. Punajuju</strain>
        <tissue evidence="1">Leaves</tissue>
    </source>
</reference>
<name>A0ACB9BNU2_CICIN</name>
<proteinExistence type="predicted"/>
<protein>
    <submittedName>
        <fullName evidence="1">Uncharacterized protein</fullName>
    </submittedName>
</protein>
<gene>
    <name evidence="1" type="ORF">L2E82_35343</name>
</gene>